<feature type="region of interest" description="Disordered" evidence="1">
    <location>
        <begin position="414"/>
        <end position="515"/>
    </location>
</feature>
<evidence type="ECO:0000256" key="1">
    <source>
        <dbReference type="SAM" id="MobiDB-lite"/>
    </source>
</evidence>
<reference evidence="2 3" key="1">
    <citation type="submission" date="2018-01" db="EMBL/GenBank/DDBJ databases">
        <title>Harnessing the power of phylogenomics to disentangle the directionality and signatures of interkingdom host jumping in the parasitic fungal genus Tolypocladium.</title>
        <authorList>
            <person name="Quandt C.A."/>
            <person name="Patterson W."/>
            <person name="Spatafora J.W."/>
        </authorList>
    </citation>
    <scope>NUCLEOTIDE SEQUENCE [LARGE SCALE GENOMIC DNA]</scope>
    <source>
        <strain evidence="2 3">NRBC 100945</strain>
    </source>
</reference>
<protein>
    <submittedName>
        <fullName evidence="2">Uncharacterized protein</fullName>
    </submittedName>
</protein>
<dbReference type="EMBL" id="PKSG01000274">
    <property type="protein sequence ID" value="POR37184.1"/>
    <property type="molecule type" value="Genomic_DNA"/>
</dbReference>
<feature type="region of interest" description="Disordered" evidence="1">
    <location>
        <begin position="1"/>
        <end position="106"/>
    </location>
</feature>
<dbReference type="OrthoDB" id="5339076at2759"/>
<dbReference type="Proteomes" id="UP000237481">
    <property type="component" value="Unassembled WGS sequence"/>
</dbReference>
<feature type="compositionally biased region" description="Basic and acidic residues" evidence="1">
    <location>
        <begin position="437"/>
        <end position="452"/>
    </location>
</feature>
<feature type="compositionally biased region" description="Basic and acidic residues" evidence="1">
    <location>
        <begin position="467"/>
        <end position="485"/>
    </location>
</feature>
<feature type="region of interest" description="Disordered" evidence="1">
    <location>
        <begin position="872"/>
        <end position="892"/>
    </location>
</feature>
<sequence>MADFGTSEAVAAPQPAPQAGHLDDDLIDYDSDDVSVKNPDMQQASEPSETHTLDVGVTSSETKPVVRDASDSAKTTNDIGLLSETAGLDANTTPQEGNNSEDHAHAAQEVKTIADAGPTATSVAGSDVSIHEIDYDHDGLAYDANDGDKSEQLAVAAHDEHLSAAESSLPNVAGTENEIERYEIDWEDDEAANDNATPDATAQDATQRDAMDVNYVDFAVGDDAQGSTADGVDPASQDPTTHESMAAQATPESDVFPDITVVYKGEAYPMFAYTADGFFSNVSLIDETMKTVLDAFRAELERNNDLGPHDELVFQSSPPETLSMTTMRQILEILDILLKNEDFDSSRTLTTYLFTKPNAMKQFEFLVESATDKNKGLAQVIYYFRPPFYGGDYDGTNAMDGYDEQLDNLEGAGENIEGASDDVESAGDDIEGAGDDGAGHGDDEYTENHGSIEDEDAASEYDDDGYVDNHESDGSDEAAEYHDGGIDYSTGDKTTAANENDDRADDFGGPGAEPAANQEADLIDYIDDKIASNDGHGHVEHSASADTGAVSNHNDEEELIDYSDEKIADDYASAYPRISDRPGSAAHDDEDLIEYTDDKNSAADENDLIGYGSSVEANDDAEEGAQDPSQAHGENEGKGAEHHDATSGHDANHVEHGVDLVDYINSYTYTTAGNNVVSYDADDSDLIDYSSDKYAAGNDNVASHVEEGQVSAESVQEGVAQGEGTQADATGHDPNSAGEYQNSHLQVGTGHSRNASDISITFSAADADGVPAHAQSANNPVLGFGRDESADFDYSVLEGTQASAGQHPTEGGIATASTTESSTTATLSIDDGAAMNLNPPVGQDELSEIDWREDLVPTVGGSVTDAQFNAMKRAHPHEMDAQDGNDVKRRRS</sequence>
<proteinExistence type="predicted"/>
<feature type="region of interest" description="Disordered" evidence="1">
    <location>
        <begin position="531"/>
        <end position="555"/>
    </location>
</feature>
<feature type="compositionally biased region" description="Acidic residues" evidence="1">
    <location>
        <begin position="453"/>
        <end position="466"/>
    </location>
</feature>
<feature type="compositionally biased region" description="Acidic residues" evidence="1">
    <location>
        <begin position="419"/>
        <end position="434"/>
    </location>
</feature>
<feature type="compositionally biased region" description="Low complexity" evidence="1">
    <location>
        <begin position="9"/>
        <end position="19"/>
    </location>
</feature>
<feature type="compositionally biased region" description="Basic and acidic residues" evidence="1">
    <location>
        <begin position="633"/>
        <end position="651"/>
    </location>
</feature>
<feature type="compositionally biased region" description="Basic and acidic residues" evidence="1">
    <location>
        <begin position="531"/>
        <end position="543"/>
    </location>
</feature>
<keyword evidence="3" id="KW-1185">Reference proteome</keyword>
<feature type="region of interest" description="Disordered" evidence="1">
    <location>
        <begin position="222"/>
        <end position="251"/>
    </location>
</feature>
<evidence type="ECO:0000313" key="2">
    <source>
        <dbReference type="EMBL" id="POR37184.1"/>
    </source>
</evidence>
<feature type="region of interest" description="Disordered" evidence="1">
    <location>
        <begin position="705"/>
        <end position="752"/>
    </location>
</feature>
<accession>A0A2S4L417</accession>
<dbReference type="STRING" id="94208.A0A2S4L417"/>
<dbReference type="AlphaFoldDB" id="A0A2S4L417"/>
<comment type="caution">
    <text evidence="2">The sequence shown here is derived from an EMBL/GenBank/DDBJ whole genome shotgun (WGS) entry which is preliminary data.</text>
</comment>
<evidence type="ECO:0000313" key="3">
    <source>
        <dbReference type="Proteomes" id="UP000237481"/>
    </source>
</evidence>
<feature type="compositionally biased region" description="Low complexity" evidence="1">
    <location>
        <begin position="193"/>
        <end position="205"/>
    </location>
</feature>
<feature type="region of interest" description="Disordered" evidence="1">
    <location>
        <begin position="619"/>
        <end position="651"/>
    </location>
</feature>
<feature type="compositionally biased region" description="Polar residues" evidence="1">
    <location>
        <begin position="738"/>
        <end position="752"/>
    </location>
</feature>
<gene>
    <name evidence="2" type="ORF">TPAR_02664</name>
</gene>
<organism evidence="2 3">
    <name type="scientific">Tolypocladium paradoxum</name>
    <dbReference type="NCBI Taxonomy" id="94208"/>
    <lineage>
        <taxon>Eukaryota</taxon>
        <taxon>Fungi</taxon>
        <taxon>Dikarya</taxon>
        <taxon>Ascomycota</taxon>
        <taxon>Pezizomycotina</taxon>
        <taxon>Sordariomycetes</taxon>
        <taxon>Hypocreomycetidae</taxon>
        <taxon>Hypocreales</taxon>
        <taxon>Ophiocordycipitaceae</taxon>
        <taxon>Tolypocladium</taxon>
    </lineage>
</organism>
<feature type="region of interest" description="Disordered" evidence="1">
    <location>
        <begin position="187"/>
        <end position="208"/>
    </location>
</feature>
<name>A0A2S4L417_9HYPO</name>